<evidence type="ECO:0000313" key="2">
    <source>
        <dbReference type="Proteomes" id="UP000023152"/>
    </source>
</evidence>
<dbReference type="Proteomes" id="UP000023152">
    <property type="component" value="Unassembled WGS sequence"/>
</dbReference>
<protein>
    <submittedName>
        <fullName evidence="1">Uncharacterized protein</fullName>
    </submittedName>
</protein>
<dbReference type="AlphaFoldDB" id="X6NF77"/>
<name>X6NF77_RETFI</name>
<accession>X6NF77</accession>
<feature type="non-terminal residue" evidence="1">
    <location>
        <position position="582"/>
    </location>
</feature>
<reference evidence="1 2" key="1">
    <citation type="journal article" date="2013" name="Curr. Biol.">
        <title>The Genome of the Foraminiferan Reticulomyxa filosa.</title>
        <authorList>
            <person name="Glockner G."/>
            <person name="Hulsmann N."/>
            <person name="Schleicher M."/>
            <person name="Noegel A.A."/>
            <person name="Eichinger L."/>
            <person name="Gallinger C."/>
            <person name="Pawlowski J."/>
            <person name="Sierra R."/>
            <person name="Euteneuer U."/>
            <person name="Pillet L."/>
            <person name="Moustafa A."/>
            <person name="Platzer M."/>
            <person name="Groth M."/>
            <person name="Szafranski K."/>
            <person name="Schliwa M."/>
        </authorList>
    </citation>
    <scope>NUCLEOTIDE SEQUENCE [LARGE SCALE GENOMIC DNA]</scope>
</reference>
<sequence>MGVGKSSLDNKFVAGFSSETSSVSLSSSPCHSHMCTNGNMRVRSKAAFGILENVYSSSVSEWTRCEILTCILKIMHQATNVQFILDLHAIAPLLLRMPAVGQEECKKVVSILERAPIGRIECTQAITTRRQDKDMTQLVLQTIHKIVVEKPFYKGALRITGVVDVLMDHIIALSKHLRIEKITSPDIPPLQPSESIHTSVSISSHSSAQTKEGISLTDPTDTAFPFNSLHLSRTMGPLQNASSQPFHLLQNDAALHNDSCRSIVSSHLINPLKQVRVCVHPFFVYCKQKQNKQINIKKGSNDGTLFRHKRCNFAVFGLLKSYAHVEAAAEVISNQVDEESVSDLLSALSGEKESYEYRMRLLEALQQMMNKSNGAAAIHIKNSWHKLSGFTAILSLFASFNCLWPNCNDETSQLAMNLIEKAFVVIISIVKDYPKNRANLWYSWNNIADAIIATRVLESSHCQRMFQILFDLAMEQQRCDGHEQQYCIFVSKTGSTSPSKFQREASIWNSVTKTRHNPSQESESFFLKNPEAILIILKIASVCQEPLQLQIFEKLLSLINLHVVDCNGTKQFLLRNKQLLVD</sequence>
<proteinExistence type="predicted"/>
<organism evidence="1 2">
    <name type="scientific">Reticulomyxa filosa</name>
    <dbReference type="NCBI Taxonomy" id="46433"/>
    <lineage>
        <taxon>Eukaryota</taxon>
        <taxon>Sar</taxon>
        <taxon>Rhizaria</taxon>
        <taxon>Retaria</taxon>
        <taxon>Foraminifera</taxon>
        <taxon>Monothalamids</taxon>
        <taxon>Reticulomyxidae</taxon>
        <taxon>Reticulomyxa</taxon>
    </lineage>
</organism>
<gene>
    <name evidence="1" type="ORF">RFI_12594</name>
</gene>
<evidence type="ECO:0000313" key="1">
    <source>
        <dbReference type="EMBL" id="ETO24563.1"/>
    </source>
</evidence>
<comment type="caution">
    <text evidence="1">The sequence shown here is derived from an EMBL/GenBank/DDBJ whole genome shotgun (WGS) entry which is preliminary data.</text>
</comment>
<dbReference type="EMBL" id="ASPP01009140">
    <property type="protein sequence ID" value="ETO24563.1"/>
    <property type="molecule type" value="Genomic_DNA"/>
</dbReference>
<keyword evidence="2" id="KW-1185">Reference proteome</keyword>